<dbReference type="PANTHER" id="PTHR30461">
    <property type="entry name" value="DNA-INVERTASE FROM LAMBDOID PROPHAGE"/>
    <property type="match status" value="1"/>
</dbReference>
<dbReference type="PANTHER" id="PTHR30461:SF23">
    <property type="entry name" value="DNA RECOMBINASE-RELATED"/>
    <property type="match status" value="1"/>
</dbReference>
<dbReference type="GO" id="GO:0003677">
    <property type="term" value="F:DNA binding"/>
    <property type="evidence" value="ECO:0007669"/>
    <property type="project" value="InterPro"/>
</dbReference>
<dbReference type="Proteomes" id="UP000001937">
    <property type="component" value="Chromosome"/>
</dbReference>
<dbReference type="InterPro" id="IPR036162">
    <property type="entry name" value="Resolvase-like_N_sf"/>
</dbReference>
<keyword evidence="4" id="KW-1185">Reference proteome</keyword>
<dbReference type="Pfam" id="PF00239">
    <property type="entry name" value="Resolvase"/>
    <property type="match status" value="1"/>
</dbReference>
<dbReference type="InterPro" id="IPR038109">
    <property type="entry name" value="DNA_bind_recomb_sf"/>
</dbReference>
<reference evidence="3 4" key="1">
    <citation type="journal article" date="2007" name="Genome Res.">
        <title>Genome characteristics of facultatively symbiotic Frankia sp. strains reflect host range and host plant biogeography.</title>
        <authorList>
            <person name="Normand P."/>
            <person name="Lapierre P."/>
            <person name="Tisa L.S."/>
            <person name="Gogarten J.P."/>
            <person name="Alloisio N."/>
            <person name="Bagnarol E."/>
            <person name="Bassi C.A."/>
            <person name="Berry A.M."/>
            <person name="Bickhart D.M."/>
            <person name="Choisne N."/>
            <person name="Couloux A."/>
            <person name="Cournoyer B."/>
            <person name="Cruveiller S."/>
            <person name="Daubin V."/>
            <person name="Demange N."/>
            <person name="Francino M.P."/>
            <person name="Goltsman E."/>
            <person name="Huang Y."/>
            <person name="Kopp O.R."/>
            <person name="Labarre L."/>
            <person name="Lapidus A."/>
            <person name="Lavire C."/>
            <person name="Marechal J."/>
            <person name="Martinez M."/>
            <person name="Mastronunzio J.E."/>
            <person name="Mullin B.C."/>
            <person name="Niemann J."/>
            <person name="Pujic P."/>
            <person name="Rawnsley T."/>
            <person name="Rouy Z."/>
            <person name="Schenowitz C."/>
            <person name="Sellstedt A."/>
            <person name="Tavares F."/>
            <person name="Tomkins J.P."/>
            <person name="Vallenet D."/>
            <person name="Valverde C."/>
            <person name="Wall L.G."/>
            <person name="Wang Y."/>
            <person name="Medigue C."/>
            <person name="Benson D.R."/>
        </authorList>
    </citation>
    <scope>NUCLEOTIDE SEQUENCE [LARGE SCALE GENOMIC DNA]</scope>
    <source>
        <strain evidence="4">DSM 45818 / CECT 9043 / CcI3</strain>
    </source>
</reference>
<dbReference type="SMART" id="SM00857">
    <property type="entry name" value="Resolvase"/>
    <property type="match status" value="1"/>
</dbReference>
<dbReference type="EMBL" id="CP000249">
    <property type="protein sequence ID" value="ABD12081.1"/>
    <property type="molecule type" value="Genomic_DNA"/>
</dbReference>
<dbReference type="RefSeq" id="WP_011437111.1">
    <property type="nucleotide sequence ID" value="NC_007777.1"/>
</dbReference>
<dbReference type="Gene3D" id="3.90.1750.20">
    <property type="entry name" value="Putative Large Serine Recombinase, Chain B, Domain 2"/>
    <property type="match status" value="1"/>
</dbReference>
<dbReference type="Gene3D" id="3.40.50.1390">
    <property type="entry name" value="Resolvase, N-terminal catalytic domain"/>
    <property type="match status" value="1"/>
</dbReference>
<proteinExistence type="predicted"/>
<evidence type="ECO:0000313" key="4">
    <source>
        <dbReference type="Proteomes" id="UP000001937"/>
    </source>
</evidence>
<evidence type="ECO:0000259" key="1">
    <source>
        <dbReference type="PROSITE" id="PS51736"/>
    </source>
</evidence>
<accession>Q2J9G1</accession>
<sequence>MLRTIGYRRISDDREGLEAGVTRQDEDIREHAARRDDIDLIDVLTDNDLSATKDYRPEFERILVMAAAGEIDAVISWTSNRFFRSAKDRVRVLDLFEAKGIRIIPVRGSEADPTTADGYLMVDLMGAIDRAEAKRTAERVSRAAKQRAEQGRHHGGRRAFGYGPVVATDHLGRPVRDFHAVIPEETATIRRIAADILAGVPLGSIARALNAAGVPTVTKAHRAACVNNVKGRRAWVDCPCPYRAWDATTLKELMVNPRLIGMRGYQTRRSRRSTGAIAVMGEAQWPAILDVETWEQVRAILTDAARRTNTDAERVRRVLAGFVYCASCGHKLTGNGATGTRLYCQRRDGRCAAKVRIGESFLVGLVGLAVRERLDVLVLQPAATADPVAAELATLEARKSALADRWASGKMEDDAYDDAHRAIGRQIREAQTRMYTSARRRATLPVDGAAGWDALGEDIAAKRVILTQLIDGVIVGGNGTVEGDDVQRVRIVWRDLNDPR</sequence>
<feature type="domain" description="Recombinase" evidence="2">
    <location>
        <begin position="159"/>
        <end position="307"/>
    </location>
</feature>
<gene>
    <name evidence="3" type="ordered locus">Francci3_2721</name>
</gene>
<dbReference type="CDD" id="cd00338">
    <property type="entry name" value="Ser_Recombinase"/>
    <property type="match status" value="1"/>
</dbReference>
<dbReference type="Pfam" id="PF07508">
    <property type="entry name" value="Recombinase"/>
    <property type="match status" value="1"/>
</dbReference>
<organism evidence="3 4">
    <name type="scientific">Frankia casuarinae (strain DSM 45818 / CECT 9043 / HFP020203 / CcI3)</name>
    <dbReference type="NCBI Taxonomy" id="106370"/>
    <lineage>
        <taxon>Bacteria</taxon>
        <taxon>Bacillati</taxon>
        <taxon>Actinomycetota</taxon>
        <taxon>Actinomycetes</taxon>
        <taxon>Frankiales</taxon>
        <taxon>Frankiaceae</taxon>
        <taxon>Frankia</taxon>
    </lineage>
</organism>
<dbReference type="InterPro" id="IPR050639">
    <property type="entry name" value="SSR_resolvase"/>
</dbReference>
<dbReference type="InterPro" id="IPR006119">
    <property type="entry name" value="Resolv_N"/>
</dbReference>
<dbReference type="PhylomeDB" id="Q2J9G1"/>
<name>Q2J9G1_FRACC</name>
<dbReference type="PROSITE" id="PS51737">
    <property type="entry name" value="RECOMBINASE_DNA_BIND"/>
    <property type="match status" value="1"/>
</dbReference>
<evidence type="ECO:0000259" key="2">
    <source>
        <dbReference type="PROSITE" id="PS51737"/>
    </source>
</evidence>
<dbReference type="STRING" id="106370.Francci3_2721"/>
<dbReference type="AlphaFoldDB" id="Q2J9G1"/>
<dbReference type="eggNOG" id="COG1961">
    <property type="taxonomic scope" value="Bacteria"/>
</dbReference>
<dbReference type="KEGG" id="fra:Francci3_2721"/>
<protein>
    <submittedName>
        <fullName evidence="3">Recombinase</fullName>
    </submittedName>
</protein>
<dbReference type="GO" id="GO:0000150">
    <property type="term" value="F:DNA strand exchange activity"/>
    <property type="evidence" value="ECO:0007669"/>
    <property type="project" value="InterPro"/>
</dbReference>
<dbReference type="InterPro" id="IPR011109">
    <property type="entry name" value="DNA_bind_recombinase_dom"/>
</dbReference>
<evidence type="ECO:0000313" key="3">
    <source>
        <dbReference type="EMBL" id="ABD12081.1"/>
    </source>
</evidence>
<dbReference type="SUPFAM" id="SSF53041">
    <property type="entry name" value="Resolvase-like"/>
    <property type="match status" value="1"/>
</dbReference>
<dbReference type="HOGENOM" id="CLU_010686_18_18_11"/>
<dbReference type="PROSITE" id="PS51736">
    <property type="entry name" value="RECOMBINASES_3"/>
    <property type="match status" value="1"/>
</dbReference>
<feature type="domain" description="Resolvase/invertase-type recombinase catalytic" evidence="1">
    <location>
        <begin position="3"/>
        <end position="151"/>
    </location>
</feature>